<dbReference type="InterPro" id="IPR016161">
    <property type="entry name" value="Ald_DH/histidinol_DH"/>
</dbReference>
<dbReference type="InterPro" id="IPR016162">
    <property type="entry name" value="Ald_DH_N"/>
</dbReference>
<dbReference type="PANTHER" id="PTHR43570">
    <property type="entry name" value="ALDEHYDE DEHYDROGENASE"/>
    <property type="match status" value="1"/>
</dbReference>
<accession>A0A6A6V353</accession>
<dbReference type="GO" id="GO:0006081">
    <property type="term" value="P:aldehyde metabolic process"/>
    <property type="evidence" value="ECO:0007669"/>
    <property type="project" value="InterPro"/>
</dbReference>
<evidence type="ECO:0000256" key="1">
    <source>
        <dbReference type="ARBA" id="ARBA00009986"/>
    </source>
</evidence>
<sequence>MSQLPPFENTPLETIASAGDEIRASFLSHKTRPLEYRIAQLRKLYWALHDNKQLIIEACKKDIGKSRYETYLTEFYWCVNDIVFMQKNLKRFAKDEKPEDINFQNKLFGPRIRKDPMGAVLIIGAYNFPIQLSLGPMIGAISAGCTAILKPSEQAPHAAAVLQKIVTESLDPSSYKVLQGAIPETTALLDQKWDKIFYTGSATVGTIIAKKAAETLTPVVLELGGRNPAIVTKHADPRLAARRLLWAKTLNAGQVCVSQNFTLIDRELLPAFLKEMKAALREFYPDGVRKSPDYGRIVNQRQFQRLKKMVDDSTGKILIGGTMDEEDLFIEPTVIQIDSLDDSTVRDESFGPLLPILPVTDLDEAIKIANRVHDTPLGVYAFGTKAEMDKVLSQTRSGGASCNDGFHHASIPTMEFGGVGSSGSGAYRGKASFDCFTHRRPVTTTPAWIEGLMDIRYPPYTVKKEDKFASMSELKPNFDRQGNDIGWARWALGLLGIKSVAALVGT</sequence>
<feature type="active site" evidence="6">
    <location>
        <position position="256"/>
    </location>
</feature>
<evidence type="ECO:0000256" key="4">
    <source>
        <dbReference type="ARBA" id="ARBA00023027"/>
    </source>
</evidence>
<dbReference type="Gene3D" id="3.40.309.10">
    <property type="entry name" value="Aldehyde Dehydrogenase, Chain A, domain 2"/>
    <property type="match status" value="1"/>
</dbReference>
<keyword evidence="3 5" id="KW-0560">Oxidoreductase</keyword>
<evidence type="ECO:0000256" key="5">
    <source>
        <dbReference type="PIRNR" id="PIRNR036492"/>
    </source>
</evidence>
<dbReference type="PIRSF" id="PIRSF036492">
    <property type="entry name" value="ALDH"/>
    <property type="match status" value="1"/>
</dbReference>
<dbReference type="AlphaFoldDB" id="A0A6A6V353"/>
<dbReference type="GO" id="GO:0005737">
    <property type="term" value="C:cytoplasm"/>
    <property type="evidence" value="ECO:0007669"/>
    <property type="project" value="TreeGrafter"/>
</dbReference>
<keyword evidence="2" id="KW-0125">Carotenoid biosynthesis</keyword>
<dbReference type="GO" id="GO:0004029">
    <property type="term" value="F:aldehyde dehydrogenase (NAD+) activity"/>
    <property type="evidence" value="ECO:0007669"/>
    <property type="project" value="TreeGrafter"/>
</dbReference>
<keyword evidence="9" id="KW-1185">Reference proteome</keyword>
<evidence type="ECO:0000256" key="6">
    <source>
        <dbReference type="PIRSR" id="PIRSR036492-1"/>
    </source>
</evidence>
<dbReference type="InterPro" id="IPR012394">
    <property type="entry name" value="Aldehyde_DH_NAD(P)"/>
</dbReference>
<dbReference type="Proteomes" id="UP000799440">
    <property type="component" value="Unassembled WGS sequence"/>
</dbReference>
<organism evidence="8 9">
    <name type="scientific">Sporormia fimetaria CBS 119925</name>
    <dbReference type="NCBI Taxonomy" id="1340428"/>
    <lineage>
        <taxon>Eukaryota</taxon>
        <taxon>Fungi</taxon>
        <taxon>Dikarya</taxon>
        <taxon>Ascomycota</taxon>
        <taxon>Pezizomycotina</taxon>
        <taxon>Dothideomycetes</taxon>
        <taxon>Pleosporomycetidae</taxon>
        <taxon>Pleosporales</taxon>
        <taxon>Sporormiaceae</taxon>
        <taxon>Sporormia</taxon>
    </lineage>
</organism>
<dbReference type="FunFam" id="3.40.309.10:FF:000025">
    <property type="entry name" value="Aldehyde dehydrogenase"/>
    <property type="match status" value="1"/>
</dbReference>
<evidence type="ECO:0000313" key="9">
    <source>
        <dbReference type="Proteomes" id="UP000799440"/>
    </source>
</evidence>
<gene>
    <name evidence="8" type="ORF">M011DRAFT_471086</name>
</gene>
<evidence type="ECO:0000313" key="8">
    <source>
        <dbReference type="EMBL" id="KAF2743731.1"/>
    </source>
</evidence>
<dbReference type="SUPFAM" id="SSF53720">
    <property type="entry name" value="ALDH-like"/>
    <property type="match status" value="1"/>
</dbReference>
<dbReference type="CDD" id="cd07135">
    <property type="entry name" value="ALDH_F14-YMR110C"/>
    <property type="match status" value="1"/>
</dbReference>
<dbReference type="InterPro" id="IPR015590">
    <property type="entry name" value="Aldehyde_DH_dom"/>
</dbReference>
<feature type="domain" description="Aldehyde dehydrogenase" evidence="7">
    <location>
        <begin position="15"/>
        <end position="439"/>
    </location>
</feature>
<dbReference type="OrthoDB" id="440325at2759"/>
<dbReference type="EMBL" id="MU006594">
    <property type="protein sequence ID" value="KAF2743731.1"/>
    <property type="molecule type" value="Genomic_DNA"/>
</dbReference>
<evidence type="ECO:0000256" key="2">
    <source>
        <dbReference type="ARBA" id="ARBA00022746"/>
    </source>
</evidence>
<dbReference type="FunFam" id="3.40.605.10:FF:000004">
    <property type="entry name" value="Aldehyde dehydrogenase"/>
    <property type="match status" value="1"/>
</dbReference>
<dbReference type="Pfam" id="PF00171">
    <property type="entry name" value="Aldedh"/>
    <property type="match status" value="1"/>
</dbReference>
<dbReference type="PANTHER" id="PTHR43570:SF11">
    <property type="entry name" value="ALDEHYDE DEHYDROGENASE"/>
    <property type="match status" value="1"/>
</dbReference>
<dbReference type="GO" id="GO:0016117">
    <property type="term" value="P:carotenoid biosynthetic process"/>
    <property type="evidence" value="ECO:0007669"/>
    <property type="project" value="UniProtKB-KW"/>
</dbReference>
<dbReference type="Gene3D" id="3.40.605.10">
    <property type="entry name" value="Aldehyde Dehydrogenase, Chain A, domain 1"/>
    <property type="match status" value="1"/>
</dbReference>
<reference evidence="8" key="1">
    <citation type="journal article" date="2020" name="Stud. Mycol.">
        <title>101 Dothideomycetes genomes: a test case for predicting lifestyles and emergence of pathogens.</title>
        <authorList>
            <person name="Haridas S."/>
            <person name="Albert R."/>
            <person name="Binder M."/>
            <person name="Bloem J."/>
            <person name="Labutti K."/>
            <person name="Salamov A."/>
            <person name="Andreopoulos B."/>
            <person name="Baker S."/>
            <person name="Barry K."/>
            <person name="Bills G."/>
            <person name="Bluhm B."/>
            <person name="Cannon C."/>
            <person name="Castanera R."/>
            <person name="Culley D."/>
            <person name="Daum C."/>
            <person name="Ezra D."/>
            <person name="Gonzalez J."/>
            <person name="Henrissat B."/>
            <person name="Kuo A."/>
            <person name="Liang C."/>
            <person name="Lipzen A."/>
            <person name="Lutzoni F."/>
            <person name="Magnuson J."/>
            <person name="Mondo S."/>
            <person name="Nolan M."/>
            <person name="Ohm R."/>
            <person name="Pangilinan J."/>
            <person name="Park H.-J."/>
            <person name="Ramirez L."/>
            <person name="Alfaro M."/>
            <person name="Sun H."/>
            <person name="Tritt A."/>
            <person name="Yoshinaga Y."/>
            <person name="Zwiers L.-H."/>
            <person name="Turgeon B."/>
            <person name="Goodwin S."/>
            <person name="Spatafora J."/>
            <person name="Crous P."/>
            <person name="Grigoriev I."/>
        </authorList>
    </citation>
    <scope>NUCLEOTIDE SEQUENCE</scope>
    <source>
        <strain evidence="8">CBS 119925</strain>
    </source>
</reference>
<feature type="active site" evidence="6">
    <location>
        <position position="222"/>
    </location>
</feature>
<evidence type="ECO:0000259" key="7">
    <source>
        <dbReference type="Pfam" id="PF00171"/>
    </source>
</evidence>
<proteinExistence type="inferred from homology"/>
<protein>
    <recommendedName>
        <fullName evidence="5">Aldehyde dehydrogenase</fullName>
    </recommendedName>
</protein>
<keyword evidence="4" id="KW-0520">NAD</keyword>
<dbReference type="InterPro" id="IPR016163">
    <property type="entry name" value="Ald_DH_C"/>
</dbReference>
<name>A0A6A6V353_9PLEO</name>
<comment type="similarity">
    <text evidence="1 5">Belongs to the aldehyde dehydrogenase family.</text>
</comment>
<evidence type="ECO:0000256" key="3">
    <source>
        <dbReference type="ARBA" id="ARBA00023002"/>
    </source>
</evidence>